<name>A0A9X6RJH9_HYPEX</name>
<organism evidence="1 2">
    <name type="scientific">Hypsibius exemplaris</name>
    <name type="common">Freshwater tardigrade</name>
    <dbReference type="NCBI Taxonomy" id="2072580"/>
    <lineage>
        <taxon>Eukaryota</taxon>
        <taxon>Metazoa</taxon>
        <taxon>Ecdysozoa</taxon>
        <taxon>Tardigrada</taxon>
        <taxon>Eutardigrada</taxon>
        <taxon>Parachela</taxon>
        <taxon>Hypsibioidea</taxon>
        <taxon>Hypsibiidae</taxon>
        <taxon>Hypsibius</taxon>
    </lineage>
</organism>
<evidence type="ECO:0008006" key="3">
    <source>
        <dbReference type="Google" id="ProtNLM"/>
    </source>
</evidence>
<dbReference type="AlphaFoldDB" id="A0A9X6RJH9"/>
<dbReference type="Proteomes" id="UP000192578">
    <property type="component" value="Unassembled WGS sequence"/>
</dbReference>
<gene>
    <name evidence="1" type="ORF">BV898_14447</name>
</gene>
<evidence type="ECO:0000313" key="1">
    <source>
        <dbReference type="EMBL" id="OWA49912.1"/>
    </source>
</evidence>
<proteinExistence type="predicted"/>
<evidence type="ECO:0000313" key="2">
    <source>
        <dbReference type="Proteomes" id="UP000192578"/>
    </source>
</evidence>
<keyword evidence="2" id="KW-1185">Reference proteome</keyword>
<accession>A0A9X6RJH9</accession>
<comment type="caution">
    <text evidence="1">The sequence shown here is derived from an EMBL/GenBank/DDBJ whole genome shotgun (WGS) entry which is preliminary data.</text>
</comment>
<protein>
    <recommendedName>
        <fullName evidence="3">ZP domain-containing protein</fullName>
    </recommendedName>
</protein>
<dbReference type="EMBL" id="MTYJ01000177">
    <property type="protein sequence ID" value="OWA49912.1"/>
    <property type="molecule type" value="Genomic_DNA"/>
</dbReference>
<sequence>MIASPCKLRSSCSLFTERSSRVVVATPAAMRGFPPFYSDATSILILERTLADNDTLFPSCIEYFMWNDGSLVDLLFEEPFNGWALLESDQKTRGCSFRGNGSFSYRFHIPLLGCGTKRAGYEYTNSLMILYNQRQILEMGDQRKVILCRYPIPVAPAFLEVHRSNTGLDDSTDGTTIKSGSSRNPNRELLFQTIFLSLVSFYFCGVPSW</sequence>
<dbReference type="OrthoDB" id="10070678at2759"/>
<reference evidence="2" key="1">
    <citation type="submission" date="2017-01" db="EMBL/GenBank/DDBJ databases">
        <title>Comparative genomics of anhydrobiosis in the tardigrade Hypsibius dujardini.</title>
        <authorList>
            <person name="Yoshida Y."/>
            <person name="Koutsovoulos G."/>
            <person name="Laetsch D."/>
            <person name="Stevens L."/>
            <person name="Kumar S."/>
            <person name="Horikawa D."/>
            <person name="Ishino K."/>
            <person name="Komine S."/>
            <person name="Tomita M."/>
            <person name="Blaxter M."/>
            <person name="Arakawa K."/>
        </authorList>
    </citation>
    <scope>NUCLEOTIDE SEQUENCE [LARGE SCALE GENOMIC DNA]</scope>
    <source>
        <strain evidence="2">Z151</strain>
    </source>
</reference>